<feature type="signal peptide" evidence="1">
    <location>
        <begin position="1"/>
        <end position="23"/>
    </location>
</feature>
<evidence type="ECO:0000256" key="1">
    <source>
        <dbReference type="SAM" id="SignalP"/>
    </source>
</evidence>
<organism evidence="2 3">
    <name type="scientific">Achromobacter anxifer</name>
    <dbReference type="NCBI Taxonomy" id="1287737"/>
    <lineage>
        <taxon>Bacteria</taxon>
        <taxon>Pseudomonadati</taxon>
        <taxon>Pseudomonadota</taxon>
        <taxon>Betaproteobacteria</taxon>
        <taxon>Burkholderiales</taxon>
        <taxon>Alcaligenaceae</taxon>
        <taxon>Achromobacter</taxon>
    </lineage>
</organism>
<keyword evidence="1" id="KW-0732">Signal</keyword>
<sequence>MKRLITLPLVAAALLLSAGCAQNQGKYTWGKYDDALHSFYKQPGQSAEYMAELEKTIQTAEAGKRPLAPGIYAEYGYMLMLALRNGEAVTYFQKEKAAWPESARFMDGMIKTAGGAVDTKPQAGDTKQVQG</sequence>
<evidence type="ECO:0000313" key="2">
    <source>
        <dbReference type="EMBL" id="CAB3909763.1"/>
    </source>
</evidence>
<dbReference type="InterPro" id="IPR014508">
    <property type="entry name" value="UCP020555_TPR-like"/>
</dbReference>
<keyword evidence="3" id="KW-1185">Reference proteome</keyword>
<dbReference type="Proteomes" id="UP000494117">
    <property type="component" value="Unassembled WGS sequence"/>
</dbReference>
<dbReference type="RefSeq" id="WP_175209346.1">
    <property type="nucleotide sequence ID" value="NZ_CADILG010000042.1"/>
</dbReference>
<dbReference type="EMBL" id="CADILG010000042">
    <property type="protein sequence ID" value="CAB3909763.1"/>
    <property type="molecule type" value="Genomic_DNA"/>
</dbReference>
<name>A0A6S7EF03_9BURK</name>
<evidence type="ECO:0000313" key="3">
    <source>
        <dbReference type="Proteomes" id="UP000494117"/>
    </source>
</evidence>
<feature type="chain" id="PRO_5028868501" description="DUF4810 domain-containing protein" evidence="1">
    <location>
        <begin position="24"/>
        <end position="131"/>
    </location>
</feature>
<evidence type="ECO:0008006" key="4">
    <source>
        <dbReference type="Google" id="ProtNLM"/>
    </source>
</evidence>
<accession>A0A6S7EF03</accession>
<proteinExistence type="predicted"/>
<dbReference type="Pfam" id="PF16068">
    <property type="entry name" value="DUF4810"/>
    <property type="match status" value="1"/>
</dbReference>
<reference evidence="2 3" key="1">
    <citation type="submission" date="2020-04" db="EMBL/GenBank/DDBJ databases">
        <authorList>
            <person name="De Canck E."/>
        </authorList>
    </citation>
    <scope>NUCLEOTIDE SEQUENCE [LARGE SCALE GENOMIC DNA]</scope>
    <source>
        <strain evidence="2 3">LMG 26858</strain>
    </source>
</reference>
<dbReference type="PROSITE" id="PS51257">
    <property type="entry name" value="PROKAR_LIPOPROTEIN"/>
    <property type="match status" value="1"/>
</dbReference>
<dbReference type="AlphaFoldDB" id="A0A6S7EF03"/>
<dbReference type="PIRSF" id="PIRSF020555">
    <property type="entry name" value="UCP020555"/>
    <property type="match status" value="1"/>
</dbReference>
<gene>
    <name evidence="2" type="ORF">LMG26858_04671</name>
</gene>
<protein>
    <recommendedName>
        <fullName evidence="4">DUF4810 domain-containing protein</fullName>
    </recommendedName>
</protein>